<accession>A0A835YAH2</accession>
<dbReference type="InterPro" id="IPR051091">
    <property type="entry name" value="O-Glucosyltr/Glycosyltrsf_90"/>
</dbReference>
<evidence type="ECO:0000313" key="3">
    <source>
        <dbReference type="Proteomes" id="UP000612055"/>
    </source>
</evidence>
<name>A0A835YAH2_9CHLO</name>
<gene>
    <name evidence="2" type="ORF">HYH03_004828</name>
</gene>
<sequence length="359" mass="41179">MLQADFNNTVGRCNDGQPGAMNQCFWVKIYYGKLYIVRAVDSPEPRGRLFIYMLQRTLDVMNGLGVSIPNVEFGFYVADSGGGNFMTWDHDRIVDKSGSFLLPDWAFVDWIFIRGKNSTWHRLRHTMYHLGKSLPYEKRVNKFVFRGVNSSQARVDLIDKYNNDEVIADVKYFEWATHAHTYLSVEDLCKYKYIIYAEGFGFSARLKYLLLCGSTILTHNFRYEDMSLAALRPNEDYYETGERWENLTEVYHRLEAQDQVKAAAQARALADSYYDFTSERGLACYIEELLWQWYDNAQTWKVAAPNESVEIPMDSMYRMAVPYVGKNQDGSPVCLPVHTDCQPPVWGGAAGAAAMAGKT</sequence>
<reference evidence="2" key="1">
    <citation type="journal article" date="2020" name="bioRxiv">
        <title>Comparative genomics of Chlamydomonas.</title>
        <authorList>
            <person name="Craig R.J."/>
            <person name="Hasan A.R."/>
            <person name="Ness R.W."/>
            <person name="Keightley P.D."/>
        </authorList>
    </citation>
    <scope>NUCLEOTIDE SEQUENCE</scope>
    <source>
        <strain evidence="2">CCAP 11/70</strain>
    </source>
</reference>
<protein>
    <recommendedName>
        <fullName evidence="1">Glycosyl transferase CAP10 domain-containing protein</fullName>
    </recommendedName>
</protein>
<dbReference type="EMBL" id="JAEHOE010000015">
    <property type="protein sequence ID" value="KAG2497241.1"/>
    <property type="molecule type" value="Genomic_DNA"/>
</dbReference>
<organism evidence="2 3">
    <name type="scientific">Edaphochlamys debaryana</name>
    <dbReference type="NCBI Taxonomy" id="47281"/>
    <lineage>
        <taxon>Eukaryota</taxon>
        <taxon>Viridiplantae</taxon>
        <taxon>Chlorophyta</taxon>
        <taxon>core chlorophytes</taxon>
        <taxon>Chlorophyceae</taxon>
        <taxon>CS clade</taxon>
        <taxon>Chlamydomonadales</taxon>
        <taxon>Chlamydomonadales incertae sedis</taxon>
        <taxon>Edaphochlamys</taxon>
    </lineage>
</organism>
<dbReference type="Pfam" id="PF05686">
    <property type="entry name" value="Glyco_transf_90"/>
    <property type="match status" value="1"/>
</dbReference>
<dbReference type="PANTHER" id="PTHR12203">
    <property type="entry name" value="KDEL LYS-ASP-GLU-LEU CONTAINING - RELATED"/>
    <property type="match status" value="1"/>
</dbReference>
<feature type="domain" description="Glycosyl transferase CAP10" evidence="1">
    <location>
        <begin position="67"/>
        <end position="301"/>
    </location>
</feature>
<dbReference type="AlphaFoldDB" id="A0A835YAH2"/>
<dbReference type="OrthoDB" id="512899at2759"/>
<dbReference type="PANTHER" id="PTHR12203:SF107">
    <property type="entry name" value="GLYCOSYL TRANSFERASE CAP10 DOMAIN-CONTAINING PROTEIN"/>
    <property type="match status" value="1"/>
</dbReference>
<dbReference type="InterPro" id="IPR006598">
    <property type="entry name" value="CAP10"/>
</dbReference>
<dbReference type="SMART" id="SM00672">
    <property type="entry name" value="CAP10"/>
    <property type="match status" value="1"/>
</dbReference>
<keyword evidence="3" id="KW-1185">Reference proteome</keyword>
<comment type="caution">
    <text evidence="2">The sequence shown here is derived from an EMBL/GenBank/DDBJ whole genome shotgun (WGS) entry which is preliminary data.</text>
</comment>
<evidence type="ECO:0000259" key="1">
    <source>
        <dbReference type="SMART" id="SM00672"/>
    </source>
</evidence>
<dbReference type="Proteomes" id="UP000612055">
    <property type="component" value="Unassembled WGS sequence"/>
</dbReference>
<proteinExistence type="predicted"/>
<evidence type="ECO:0000313" key="2">
    <source>
        <dbReference type="EMBL" id="KAG2497241.1"/>
    </source>
</evidence>